<evidence type="ECO:0000256" key="3">
    <source>
        <dbReference type="ARBA" id="ARBA00022989"/>
    </source>
</evidence>
<dbReference type="Gene3D" id="1.20.1530.20">
    <property type="match status" value="1"/>
</dbReference>
<feature type="transmembrane region" description="Helical" evidence="5">
    <location>
        <begin position="226"/>
        <end position="250"/>
    </location>
</feature>
<dbReference type="InterPro" id="IPR002657">
    <property type="entry name" value="BilAc:Na_symport/Acr3"/>
</dbReference>
<evidence type="ECO:0000313" key="7">
    <source>
        <dbReference type="Proteomes" id="UP000199570"/>
    </source>
</evidence>
<dbReference type="InterPro" id="IPR004710">
    <property type="entry name" value="Bilac:Na_transpt"/>
</dbReference>
<reference evidence="7" key="1">
    <citation type="submission" date="2016-10" db="EMBL/GenBank/DDBJ databases">
        <authorList>
            <person name="Varghese N."/>
            <person name="Submissions S."/>
        </authorList>
    </citation>
    <scope>NUCLEOTIDE SEQUENCE [LARGE SCALE GENOMIC DNA]</scope>
    <source>
        <strain evidence="7">BS3775</strain>
    </source>
</reference>
<dbReference type="PANTHER" id="PTHR10361">
    <property type="entry name" value="SODIUM-BILE ACID COTRANSPORTER"/>
    <property type="match status" value="1"/>
</dbReference>
<dbReference type="GO" id="GO:0016020">
    <property type="term" value="C:membrane"/>
    <property type="evidence" value="ECO:0007669"/>
    <property type="project" value="UniProtKB-SubCell"/>
</dbReference>
<comment type="subcellular location">
    <subcellularLocation>
        <location evidence="1">Membrane</location>
        <topology evidence="1">Multi-pass membrane protein</topology>
    </subcellularLocation>
</comment>
<dbReference type="Pfam" id="PF01758">
    <property type="entry name" value="SBF"/>
    <property type="match status" value="1"/>
</dbReference>
<evidence type="ECO:0000256" key="5">
    <source>
        <dbReference type="SAM" id="Phobius"/>
    </source>
</evidence>
<gene>
    <name evidence="6" type="ORF">SAMN04490195_3799</name>
</gene>
<feature type="transmembrane region" description="Helical" evidence="5">
    <location>
        <begin position="40"/>
        <end position="62"/>
    </location>
</feature>
<feature type="transmembrane region" description="Helical" evidence="5">
    <location>
        <begin position="101"/>
        <end position="122"/>
    </location>
</feature>
<evidence type="ECO:0000256" key="2">
    <source>
        <dbReference type="ARBA" id="ARBA00022692"/>
    </source>
</evidence>
<keyword evidence="2 5" id="KW-0812">Transmembrane</keyword>
<protein>
    <submittedName>
        <fullName evidence="6">Bile acid:Na+ symporter, BASS family</fullName>
    </submittedName>
</protein>
<keyword evidence="4 5" id="KW-0472">Membrane</keyword>
<dbReference type="InterPro" id="IPR038770">
    <property type="entry name" value="Na+/solute_symporter_sf"/>
</dbReference>
<name>A0A1H1H583_9PSED</name>
<organism evidence="6 7">
    <name type="scientific">Pseudomonas moorei</name>
    <dbReference type="NCBI Taxonomy" id="395599"/>
    <lineage>
        <taxon>Bacteria</taxon>
        <taxon>Pseudomonadati</taxon>
        <taxon>Pseudomonadota</taxon>
        <taxon>Gammaproteobacteria</taxon>
        <taxon>Pseudomonadales</taxon>
        <taxon>Pseudomonadaceae</taxon>
        <taxon>Pseudomonas</taxon>
    </lineage>
</organism>
<dbReference type="EMBL" id="FNKJ01000003">
    <property type="protein sequence ID" value="SDR20610.1"/>
    <property type="molecule type" value="Genomic_DNA"/>
</dbReference>
<dbReference type="Proteomes" id="UP000199570">
    <property type="component" value="Unassembled WGS sequence"/>
</dbReference>
<evidence type="ECO:0000256" key="1">
    <source>
        <dbReference type="ARBA" id="ARBA00004141"/>
    </source>
</evidence>
<sequence>MRWSVSLPFCLTLHREQARSYRGLVLLLNKKDQAMRALAALSRFVGNTFAYWVLIFAVVAFLQPTWFIGLKGAIVPLLGLVMFGMGLTLKLEDFAEVARHPWRVALGVVAHFVIMPGVAWLLCQAFHLPPEIAVGVILVGCCPSGTSSNVMTWLARGDLALSVAIAAVTTLLAPLLTPALIWLLASAWLPVSFMELFWSILQVVLLPIVLGVVAQRLLGNRVRHAVEVLPLVSVVSIVIIVTAVVAASQAKIAESGLLIMAVVMLHNSFGYLLGYFTGRLFKLPLAQRKSLALEVGMQNSGLGAALASAHFSPLAAVPSALFSVWHNISGALLSTYFRRMSEKQDREMAARQVTD</sequence>
<evidence type="ECO:0000256" key="4">
    <source>
        <dbReference type="ARBA" id="ARBA00023136"/>
    </source>
</evidence>
<feature type="transmembrane region" description="Helical" evidence="5">
    <location>
        <begin position="68"/>
        <end position="89"/>
    </location>
</feature>
<feature type="transmembrane region" description="Helical" evidence="5">
    <location>
        <begin position="128"/>
        <end position="147"/>
    </location>
</feature>
<feature type="transmembrane region" description="Helical" evidence="5">
    <location>
        <begin position="196"/>
        <end position="214"/>
    </location>
</feature>
<keyword evidence="7" id="KW-1185">Reference proteome</keyword>
<feature type="transmembrane region" description="Helical" evidence="5">
    <location>
        <begin position="256"/>
        <end position="278"/>
    </location>
</feature>
<proteinExistence type="predicted"/>
<dbReference type="PANTHER" id="PTHR10361:SF28">
    <property type="entry name" value="P3 PROTEIN-RELATED"/>
    <property type="match status" value="1"/>
</dbReference>
<evidence type="ECO:0000313" key="6">
    <source>
        <dbReference type="EMBL" id="SDR20610.1"/>
    </source>
</evidence>
<dbReference type="AlphaFoldDB" id="A0A1H1H583"/>
<feature type="transmembrane region" description="Helical" evidence="5">
    <location>
        <begin position="159"/>
        <end position="184"/>
    </location>
</feature>
<keyword evidence="3 5" id="KW-1133">Transmembrane helix</keyword>
<accession>A0A1H1H583</accession>